<feature type="region of interest" description="Disordered" evidence="1">
    <location>
        <begin position="30"/>
        <end position="51"/>
    </location>
</feature>
<dbReference type="EMBL" id="LNZH02000083">
    <property type="protein sequence ID" value="OCB91519.1"/>
    <property type="molecule type" value="Genomic_DNA"/>
</dbReference>
<dbReference type="InterPro" id="IPR009072">
    <property type="entry name" value="Histone-fold"/>
</dbReference>
<accession>A0A9Q5NEV5</accession>
<name>A0A9Q5NEV5_SANBA</name>
<dbReference type="Proteomes" id="UP000757232">
    <property type="component" value="Unassembled WGS sequence"/>
</dbReference>
<reference evidence="2" key="1">
    <citation type="submission" date="2016-06" db="EMBL/GenBank/DDBJ databases">
        <title>Draft Genome sequence of the fungus Inonotus baumii.</title>
        <authorList>
            <person name="Zhu H."/>
            <person name="Lin W."/>
        </authorList>
    </citation>
    <scope>NUCLEOTIDE SEQUENCE</scope>
    <source>
        <strain evidence="2">821</strain>
    </source>
</reference>
<dbReference type="Gene3D" id="1.10.20.10">
    <property type="entry name" value="Histone, subunit A"/>
    <property type="match status" value="1"/>
</dbReference>
<dbReference type="SUPFAM" id="SSF47113">
    <property type="entry name" value="Histone-fold"/>
    <property type="match status" value="1"/>
</dbReference>
<keyword evidence="3" id="KW-1185">Reference proteome</keyword>
<evidence type="ECO:0000256" key="1">
    <source>
        <dbReference type="SAM" id="MobiDB-lite"/>
    </source>
</evidence>
<comment type="caution">
    <text evidence="2">The sequence shown here is derived from an EMBL/GenBank/DDBJ whole genome shotgun (WGS) entry which is preliminary data.</text>
</comment>
<evidence type="ECO:0000313" key="3">
    <source>
        <dbReference type="Proteomes" id="UP000757232"/>
    </source>
</evidence>
<evidence type="ECO:0000313" key="2">
    <source>
        <dbReference type="EMBL" id="OCB91519.1"/>
    </source>
</evidence>
<sequence>MARHSAKAGLQFQVGRIHCLLKRGNYAQRVGLERSSSTSPAKSSEGRTSHTRNRHIWCLTMVEPSKCPVSLKRDTPIIGSSSHLSKKHSKHDLNKRATHSLVQARSARRDQTISSSTTQEDVMSVDVVRKLTVSRRRISSSVSPQATPRIRRKDGSEKENVEVQNDVSLRQTIGRSVSTTTLRRAPVPLMNAHSLRTRNSQLISGSANSNVIRLPRSATSLISGENSVSVLLQRQVSPKTRNAFSLENSVWTNCDIAESAEQITSDHWFPVSETVANTTDNGHIPAESAVILSGISAVPRKLDSGAFDCIIPSGDIKCLYTSSEA</sequence>
<proteinExistence type="predicted"/>
<protein>
    <submittedName>
        <fullName evidence="2">Uncharacterized protein</fullName>
    </submittedName>
</protein>
<feature type="region of interest" description="Disordered" evidence="1">
    <location>
        <begin position="78"/>
        <end position="121"/>
    </location>
</feature>
<gene>
    <name evidence="2" type="ORF">A7U60_g1222</name>
</gene>
<dbReference type="GO" id="GO:0046982">
    <property type="term" value="F:protein heterodimerization activity"/>
    <property type="evidence" value="ECO:0007669"/>
    <property type="project" value="InterPro"/>
</dbReference>
<dbReference type="AlphaFoldDB" id="A0A9Q5NEV5"/>
<feature type="compositionally biased region" description="Polar residues" evidence="1">
    <location>
        <begin position="112"/>
        <end position="121"/>
    </location>
</feature>
<organism evidence="2 3">
    <name type="scientific">Sanghuangporus baumii</name>
    <name type="common">Phellinus baumii</name>
    <dbReference type="NCBI Taxonomy" id="108892"/>
    <lineage>
        <taxon>Eukaryota</taxon>
        <taxon>Fungi</taxon>
        <taxon>Dikarya</taxon>
        <taxon>Basidiomycota</taxon>
        <taxon>Agaricomycotina</taxon>
        <taxon>Agaricomycetes</taxon>
        <taxon>Hymenochaetales</taxon>
        <taxon>Hymenochaetaceae</taxon>
        <taxon>Sanghuangporus</taxon>
    </lineage>
</organism>
<feature type="region of interest" description="Disordered" evidence="1">
    <location>
        <begin position="135"/>
        <end position="161"/>
    </location>
</feature>